<protein>
    <recommendedName>
        <fullName evidence="4">Glycosyltransferase RgtA/B/C/D-like domain-containing protein</fullName>
    </recommendedName>
</protein>
<feature type="transmembrane region" description="Helical" evidence="1">
    <location>
        <begin position="39"/>
        <end position="59"/>
    </location>
</feature>
<gene>
    <name evidence="2" type="ORF">ACFQT0_15840</name>
</gene>
<name>A0ABW2U6K4_9BACT</name>
<keyword evidence="1" id="KW-0812">Transmembrane</keyword>
<keyword evidence="1" id="KW-1133">Transmembrane helix</keyword>
<feature type="transmembrane region" description="Helical" evidence="1">
    <location>
        <begin position="79"/>
        <end position="98"/>
    </location>
</feature>
<comment type="caution">
    <text evidence="2">The sequence shown here is derived from an EMBL/GenBank/DDBJ whole genome shotgun (WGS) entry which is preliminary data.</text>
</comment>
<keyword evidence="3" id="KW-1185">Reference proteome</keyword>
<dbReference type="RefSeq" id="WP_380204191.1">
    <property type="nucleotide sequence ID" value="NZ_JBHTEK010000001.1"/>
</dbReference>
<dbReference type="EMBL" id="JBHTEK010000001">
    <property type="protein sequence ID" value="MFC7668679.1"/>
    <property type="molecule type" value="Genomic_DNA"/>
</dbReference>
<keyword evidence="1" id="KW-0472">Membrane</keyword>
<reference evidence="3" key="1">
    <citation type="journal article" date="2019" name="Int. J. Syst. Evol. Microbiol.">
        <title>The Global Catalogue of Microorganisms (GCM) 10K type strain sequencing project: providing services to taxonomists for standard genome sequencing and annotation.</title>
        <authorList>
            <consortium name="The Broad Institute Genomics Platform"/>
            <consortium name="The Broad Institute Genome Sequencing Center for Infectious Disease"/>
            <person name="Wu L."/>
            <person name="Ma J."/>
        </authorList>
    </citation>
    <scope>NUCLEOTIDE SEQUENCE [LARGE SCALE GENOMIC DNA]</scope>
    <source>
        <strain evidence="3">JCM 19635</strain>
    </source>
</reference>
<feature type="transmembrane region" description="Helical" evidence="1">
    <location>
        <begin position="105"/>
        <end position="123"/>
    </location>
</feature>
<evidence type="ECO:0000256" key="1">
    <source>
        <dbReference type="SAM" id="Phobius"/>
    </source>
</evidence>
<organism evidence="2 3">
    <name type="scientific">Hymenobacter humi</name>
    <dbReference type="NCBI Taxonomy" id="1411620"/>
    <lineage>
        <taxon>Bacteria</taxon>
        <taxon>Pseudomonadati</taxon>
        <taxon>Bacteroidota</taxon>
        <taxon>Cytophagia</taxon>
        <taxon>Cytophagales</taxon>
        <taxon>Hymenobacteraceae</taxon>
        <taxon>Hymenobacter</taxon>
    </lineage>
</organism>
<dbReference type="Proteomes" id="UP001596513">
    <property type="component" value="Unassembled WGS sequence"/>
</dbReference>
<sequence length="383" mass="41722">MPGLFRFNVLLRFLLPLVLILGTIAGLGSYYEASDDTSLTWLFSGVVALKPVASVPLYFHGLSHLLAAAYAASPGVPWVGVLLGGLLGAATVLIFTVLETMLRPHLRPGQLAAVLTLFFAVALLEHWLWFSYVRVALVLAGACLLFAAQRPGQKAPMLVGLLGLACAWLMRPSLAVLAFGATLPAVLLLAGQWRRALPLVVSAAVGLALATGTAALLQTPAEAQVQMRDKAFARILDFEQLQPQPRTTADSLGTAAIDLWIMGDSTVVNPSQLGRAYHFDARYFFARTFPAKLSQRLALLVRDYFPLLLALAVMAVVVWQRPGRHGWFWLVQLGFTGFFVLLAGLLKLPPRLELPLLNFWLLANLAFLLRGARPISVVWRRLG</sequence>
<feature type="transmembrane region" description="Helical" evidence="1">
    <location>
        <begin position="129"/>
        <end position="147"/>
    </location>
</feature>
<feature type="transmembrane region" description="Helical" evidence="1">
    <location>
        <begin position="6"/>
        <end position="27"/>
    </location>
</feature>
<feature type="transmembrane region" description="Helical" evidence="1">
    <location>
        <begin position="358"/>
        <end position="379"/>
    </location>
</feature>
<feature type="transmembrane region" description="Helical" evidence="1">
    <location>
        <begin position="159"/>
        <end position="190"/>
    </location>
</feature>
<proteinExistence type="predicted"/>
<feature type="transmembrane region" description="Helical" evidence="1">
    <location>
        <begin position="297"/>
        <end position="320"/>
    </location>
</feature>
<evidence type="ECO:0008006" key="4">
    <source>
        <dbReference type="Google" id="ProtNLM"/>
    </source>
</evidence>
<evidence type="ECO:0000313" key="3">
    <source>
        <dbReference type="Proteomes" id="UP001596513"/>
    </source>
</evidence>
<evidence type="ECO:0000313" key="2">
    <source>
        <dbReference type="EMBL" id="MFC7668679.1"/>
    </source>
</evidence>
<feature type="transmembrane region" description="Helical" evidence="1">
    <location>
        <begin position="196"/>
        <end position="217"/>
    </location>
</feature>
<accession>A0ABW2U6K4</accession>
<feature type="transmembrane region" description="Helical" evidence="1">
    <location>
        <begin position="326"/>
        <end position="346"/>
    </location>
</feature>